<evidence type="ECO:0000256" key="10">
    <source>
        <dbReference type="ARBA" id="ARBA00022777"/>
    </source>
</evidence>
<evidence type="ECO:0000256" key="8">
    <source>
        <dbReference type="ARBA" id="ARBA00022737"/>
    </source>
</evidence>
<evidence type="ECO:0000259" key="21">
    <source>
        <dbReference type="PROSITE" id="PS50011"/>
    </source>
</evidence>
<dbReference type="GO" id="GO:0005524">
    <property type="term" value="F:ATP binding"/>
    <property type="evidence" value="ECO:0007669"/>
    <property type="project" value="UniProtKB-UniRule"/>
</dbReference>
<keyword evidence="11 17" id="KW-0067">ATP-binding</keyword>
<feature type="domain" description="Gnk2-homologous" evidence="22">
    <location>
        <begin position="57"/>
        <end position="161"/>
    </location>
</feature>
<evidence type="ECO:0008006" key="25">
    <source>
        <dbReference type="Google" id="ProtNLM"/>
    </source>
</evidence>
<gene>
    <name evidence="23" type="ORF">QN277_010340</name>
</gene>
<dbReference type="InterPro" id="IPR038408">
    <property type="entry name" value="GNK2_sf"/>
</dbReference>
<dbReference type="FunFam" id="3.30.430.20:FF:000009">
    <property type="entry name" value="Cysteine-rich receptor-like protein kinase 28"/>
    <property type="match status" value="1"/>
</dbReference>
<evidence type="ECO:0000256" key="17">
    <source>
        <dbReference type="PROSITE-ProRule" id="PRU10141"/>
    </source>
</evidence>
<dbReference type="InterPro" id="IPR021820">
    <property type="entry name" value="S-locus_recpt_kinase_C"/>
</dbReference>
<evidence type="ECO:0000256" key="6">
    <source>
        <dbReference type="ARBA" id="ARBA00022729"/>
    </source>
</evidence>
<feature type="compositionally biased region" description="Basic and acidic residues" evidence="18">
    <location>
        <begin position="661"/>
        <end position="674"/>
    </location>
</feature>
<dbReference type="InterPro" id="IPR002902">
    <property type="entry name" value="GNK2"/>
</dbReference>
<dbReference type="PROSITE" id="PS50011">
    <property type="entry name" value="PROTEIN_KINASE_DOM"/>
    <property type="match status" value="1"/>
</dbReference>
<dbReference type="PROSITE" id="PS00108">
    <property type="entry name" value="PROTEIN_KINASE_ST"/>
    <property type="match status" value="1"/>
</dbReference>
<evidence type="ECO:0000256" key="20">
    <source>
        <dbReference type="SAM" id="SignalP"/>
    </source>
</evidence>
<organism evidence="23 24">
    <name type="scientific">Acacia crassicarpa</name>
    <name type="common">northern wattle</name>
    <dbReference type="NCBI Taxonomy" id="499986"/>
    <lineage>
        <taxon>Eukaryota</taxon>
        <taxon>Viridiplantae</taxon>
        <taxon>Streptophyta</taxon>
        <taxon>Embryophyta</taxon>
        <taxon>Tracheophyta</taxon>
        <taxon>Spermatophyta</taxon>
        <taxon>Magnoliopsida</taxon>
        <taxon>eudicotyledons</taxon>
        <taxon>Gunneridae</taxon>
        <taxon>Pentapetalae</taxon>
        <taxon>rosids</taxon>
        <taxon>fabids</taxon>
        <taxon>Fabales</taxon>
        <taxon>Fabaceae</taxon>
        <taxon>Caesalpinioideae</taxon>
        <taxon>mimosoid clade</taxon>
        <taxon>Acacieae</taxon>
        <taxon>Acacia</taxon>
    </lineage>
</organism>
<keyword evidence="7" id="KW-0430">Lectin</keyword>
<evidence type="ECO:0000256" key="4">
    <source>
        <dbReference type="ARBA" id="ARBA00022679"/>
    </source>
</evidence>
<dbReference type="InterPro" id="IPR000719">
    <property type="entry name" value="Prot_kinase_dom"/>
</dbReference>
<keyword evidence="13 19" id="KW-0472">Membrane</keyword>
<proteinExistence type="predicted"/>
<keyword evidence="8" id="KW-0677">Repeat</keyword>
<feature type="signal peptide" evidence="20">
    <location>
        <begin position="1"/>
        <end position="26"/>
    </location>
</feature>
<name>A0AAE1INL8_9FABA</name>
<comment type="subcellular location">
    <subcellularLocation>
        <location evidence="1">Cell membrane</location>
        <topology evidence="1">Single-pass type I membrane protein</topology>
    </subcellularLocation>
</comment>
<dbReference type="Pfam" id="PF11883">
    <property type="entry name" value="DUF3403"/>
    <property type="match status" value="1"/>
</dbReference>
<accession>A0AAE1INL8</accession>
<dbReference type="GO" id="GO:0004674">
    <property type="term" value="F:protein serine/threonine kinase activity"/>
    <property type="evidence" value="ECO:0007669"/>
    <property type="project" value="UniProtKB-KW"/>
</dbReference>
<keyword evidence="5 19" id="KW-0812">Transmembrane</keyword>
<feature type="transmembrane region" description="Helical" evidence="19">
    <location>
        <begin position="297"/>
        <end position="319"/>
    </location>
</feature>
<dbReference type="PANTHER" id="PTHR27002:SF814">
    <property type="entry name" value="CYSTEINE-RICH RECEPTOR-LIKE PROTEIN KINASE 10"/>
    <property type="match status" value="1"/>
</dbReference>
<evidence type="ECO:0000259" key="22">
    <source>
        <dbReference type="PROSITE" id="PS51473"/>
    </source>
</evidence>
<dbReference type="PROSITE" id="PS00107">
    <property type="entry name" value="PROTEIN_KINASE_ATP"/>
    <property type="match status" value="1"/>
</dbReference>
<feature type="chain" id="PRO_5042127065" description="Cysteine-rich receptor-like protein kinase 10" evidence="20">
    <location>
        <begin position="27"/>
        <end position="688"/>
    </location>
</feature>
<keyword evidence="9 17" id="KW-0547">Nucleotide-binding</keyword>
<evidence type="ECO:0000256" key="18">
    <source>
        <dbReference type="SAM" id="MobiDB-lite"/>
    </source>
</evidence>
<evidence type="ECO:0000313" key="23">
    <source>
        <dbReference type="EMBL" id="KAK4253698.1"/>
    </source>
</evidence>
<protein>
    <recommendedName>
        <fullName evidence="25">Cysteine-rich receptor-like protein kinase 10</fullName>
    </recommendedName>
</protein>
<keyword evidence="2" id="KW-1003">Cell membrane</keyword>
<evidence type="ECO:0000256" key="3">
    <source>
        <dbReference type="ARBA" id="ARBA00022527"/>
    </source>
</evidence>
<evidence type="ECO:0000256" key="2">
    <source>
        <dbReference type="ARBA" id="ARBA00022475"/>
    </source>
</evidence>
<dbReference type="Gene3D" id="3.30.200.20">
    <property type="entry name" value="Phosphorylase Kinase, domain 1"/>
    <property type="match status" value="1"/>
</dbReference>
<evidence type="ECO:0000256" key="12">
    <source>
        <dbReference type="ARBA" id="ARBA00022989"/>
    </source>
</evidence>
<feature type="domain" description="Gnk2-homologous" evidence="22">
    <location>
        <begin position="168"/>
        <end position="273"/>
    </location>
</feature>
<dbReference type="InterPro" id="IPR001245">
    <property type="entry name" value="Ser-Thr/Tyr_kinase_cat_dom"/>
</dbReference>
<dbReference type="AlphaFoldDB" id="A0AAE1INL8"/>
<evidence type="ECO:0000256" key="13">
    <source>
        <dbReference type="ARBA" id="ARBA00023136"/>
    </source>
</evidence>
<dbReference type="GO" id="GO:0030246">
    <property type="term" value="F:carbohydrate binding"/>
    <property type="evidence" value="ECO:0007669"/>
    <property type="project" value="UniProtKB-KW"/>
</dbReference>
<keyword evidence="3" id="KW-0723">Serine/threonine-protein kinase</keyword>
<dbReference type="CDD" id="cd23509">
    <property type="entry name" value="Gnk2-like"/>
    <property type="match status" value="2"/>
</dbReference>
<evidence type="ECO:0000256" key="1">
    <source>
        <dbReference type="ARBA" id="ARBA00004251"/>
    </source>
</evidence>
<evidence type="ECO:0000256" key="16">
    <source>
        <dbReference type="ARBA" id="ARBA00023180"/>
    </source>
</evidence>
<keyword evidence="15" id="KW-0675">Receptor</keyword>
<feature type="domain" description="Protein kinase" evidence="21">
    <location>
        <begin position="370"/>
        <end position="656"/>
    </location>
</feature>
<dbReference type="GO" id="GO:0005886">
    <property type="term" value="C:plasma membrane"/>
    <property type="evidence" value="ECO:0007669"/>
    <property type="project" value="UniProtKB-SubCell"/>
</dbReference>
<dbReference type="Pfam" id="PF07714">
    <property type="entry name" value="PK_Tyr_Ser-Thr"/>
    <property type="match status" value="1"/>
</dbReference>
<dbReference type="InterPro" id="IPR011009">
    <property type="entry name" value="Kinase-like_dom_sf"/>
</dbReference>
<feature type="region of interest" description="Disordered" evidence="18">
    <location>
        <begin position="659"/>
        <end position="688"/>
    </location>
</feature>
<evidence type="ECO:0000256" key="14">
    <source>
        <dbReference type="ARBA" id="ARBA00023157"/>
    </source>
</evidence>
<dbReference type="SMART" id="SM00220">
    <property type="entry name" value="S_TKc"/>
    <property type="match status" value="1"/>
</dbReference>
<dbReference type="Gene3D" id="1.10.510.10">
    <property type="entry name" value="Transferase(Phosphotransferase) domain 1"/>
    <property type="match status" value="1"/>
</dbReference>
<dbReference type="FunFam" id="3.30.200.20:FF:000330">
    <property type="entry name" value="G-type lectin S-receptor-like serine/threonine-protein kinase At4g03230"/>
    <property type="match status" value="1"/>
</dbReference>
<keyword evidence="14" id="KW-1015">Disulfide bond</keyword>
<dbReference type="EMBL" id="JAWXYG010000015">
    <property type="protein sequence ID" value="KAK4253698.1"/>
    <property type="molecule type" value="Genomic_DNA"/>
</dbReference>
<dbReference type="PROSITE" id="PS51473">
    <property type="entry name" value="GNK2"/>
    <property type="match status" value="2"/>
</dbReference>
<dbReference type="SUPFAM" id="SSF56112">
    <property type="entry name" value="Protein kinase-like (PK-like)"/>
    <property type="match status" value="1"/>
</dbReference>
<dbReference type="CDD" id="cd14066">
    <property type="entry name" value="STKc_IRAK"/>
    <property type="match status" value="1"/>
</dbReference>
<dbReference type="InterPro" id="IPR017441">
    <property type="entry name" value="Protein_kinase_ATP_BS"/>
</dbReference>
<evidence type="ECO:0000313" key="24">
    <source>
        <dbReference type="Proteomes" id="UP001293593"/>
    </source>
</evidence>
<evidence type="ECO:0000256" key="11">
    <source>
        <dbReference type="ARBA" id="ARBA00022840"/>
    </source>
</evidence>
<feature type="binding site" evidence="17">
    <location>
        <position position="398"/>
    </location>
    <ligand>
        <name>ATP</name>
        <dbReference type="ChEBI" id="CHEBI:30616"/>
    </ligand>
</feature>
<keyword evidence="12 19" id="KW-1133">Transmembrane helix</keyword>
<keyword evidence="4" id="KW-0808">Transferase</keyword>
<dbReference type="Proteomes" id="UP001293593">
    <property type="component" value="Unassembled WGS sequence"/>
</dbReference>
<dbReference type="PANTHER" id="PTHR27002">
    <property type="entry name" value="RECEPTOR-LIKE SERINE/THREONINE-PROTEIN KINASE SD1-8"/>
    <property type="match status" value="1"/>
</dbReference>
<sequence>MTHKSSFLVSSSFYFLSLVIIAAHHATSLSSVVLNPSPRQARQENSVFLAEQNTEPPDYRYACLDQSGVAPSSKYQSNLKSLISSLSSDAATSNGFGNRTEGSDEKDMAYGLYLCRGDVNSSLCHSCVEDSSRLIQQHCPNNATAVLWYPFCLLRYSNQYFFGNLTLKPRIPMFDASQNFSSAGEFDSDARILMNGLIQTGSETNLMFGTHVFNINGTQKRYGWVQCSRDITSEECRTCLSNMLEDVVNCCEGKRVWRIFSPSCIVMYETQPFLVNGPGLIAPTSQQGEESSNRRKLLVIIVISGVVVLTLLVFCTIYFRFLRKKKDKLALQEDGLNPVFYQDQTDEENDMSADLPTMSLKTILETTRKFSDEYKLGQGGFGSVYKGVLPDGKEIAVKRLSKTSGQGLNEFKNEVILIAKLQHRNLVRLLACCIEQNEKLLVYEYMPNSSLDFHLFRIEKRSKLEWKLRISIINGIAKGLLYLHEDSRLRVIHRDLKASNILLDHEMNPKISDFGLAKVFGDNQRQANTIRVVGTYGYMAPEYAMEGLFSVKSDVFSFGVLLLEIISGKKNSGFYLSKHGQSLLIYAWRLWCKGKGLDLMDPILERSFEPSEVLKCIHIGLLCVQEDAADRPTMSSVVFMLASDSVNLPRPTQPAFSVGRGFKEKESSSNDTTHDSINGVTISEVEAR</sequence>
<keyword evidence="24" id="KW-1185">Reference proteome</keyword>
<keyword evidence="10" id="KW-0418">Kinase</keyword>
<comment type="caution">
    <text evidence="23">The sequence shown here is derived from an EMBL/GenBank/DDBJ whole genome shotgun (WGS) entry which is preliminary data.</text>
</comment>
<dbReference type="FunFam" id="3.30.430.20:FF:000016">
    <property type="entry name" value="Cysteine-rich receptor-like protein kinase 10"/>
    <property type="match status" value="1"/>
</dbReference>
<dbReference type="Gene3D" id="3.30.430.20">
    <property type="entry name" value="Gnk2 domain, C-X8-C-X2-C motif"/>
    <property type="match status" value="2"/>
</dbReference>
<dbReference type="FunFam" id="1.10.510.10:FF:000467">
    <property type="entry name" value="Liguleless narrow1"/>
    <property type="match status" value="1"/>
</dbReference>
<evidence type="ECO:0000256" key="19">
    <source>
        <dbReference type="SAM" id="Phobius"/>
    </source>
</evidence>
<evidence type="ECO:0000256" key="9">
    <source>
        <dbReference type="ARBA" id="ARBA00022741"/>
    </source>
</evidence>
<evidence type="ECO:0000256" key="15">
    <source>
        <dbReference type="ARBA" id="ARBA00023170"/>
    </source>
</evidence>
<dbReference type="InterPro" id="IPR008271">
    <property type="entry name" value="Ser/Thr_kinase_AS"/>
</dbReference>
<dbReference type="Pfam" id="PF01657">
    <property type="entry name" value="Stress-antifung"/>
    <property type="match status" value="2"/>
</dbReference>
<reference evidence="23" key="1">
    <citation type="submission" date="2023-10" db="EMBL/GenBank/DDBJ databases">
        <title>Chromosome-level genome of the transformable northern wattle, Acacia crassicarpa.</title>
        <authorList>
            <person name="Massaro I."/>
            <person name="Sinha N.R."/>
            <person name="Poethig S."/>
            <person name="Leichty A.R."/>
        </authorList>
    </citation>
    <scope>NUCLEOTIDE SEQUENCE</scope>
    <source>
        <strain evidence="23">Acra3RX</strain>
        <tissue evidence="23">Leaf</tissue>
    </source>
</reference>
<evidence type="ECO:0000256" key="7">
    <source>
        <dbReference type="ARBA" id="ARBA00022734"/>
    </source>
</evidence>
<keyword evidence="6 20" id="KW-0732">Signal</keyword>
<keyword evidence="16" id="KW-0325">Glycoprotein</keyword>
<evidence type="ECO:0000256" key="5">
    <source>
        <dbReference type="ARBA" id="ARBA00022692"/>
    </source>
</evidence>